<name>A0A8H5Y6K8_9HYPO</name>
<comment type="caution">
    <text evidence="2">The sequence shown here is derived from an EMBL/GenBank/DDBJ whole genome shotgun (WGS) entry which is preliminary data.</text>
</comment>
<gene>
    <name evidence="2" type="ORF">FGLOB1_7857</name>
</gene>
<organism evidence="2 3">
    <name type="scientific">Fusarium globosum</name>
    <dbReference type="NCBI Taxonomy" id="78864"/>
    <lineage>
        <taxon>Eukaryota</taxon>
        <taxon>Fungi</taxon>
        <taxon>Dikarya</taxon>
        <taxon>Ascomycota</taxon>
        <taxon>Pezizomycotina</taxon>
        <taxon>Sordariomycetes</taxon>
        <taxon>Hypocreomycetidae</taxon>
        <taxon>Hypocreales</taxon>
        <taxon>Nectriaceae</taxon>
        <taxon>Fusarium</taxon>
        <taxon>Fusarium fujikuroi species complex</taxon>
    </lineage>
</organism>
<dbReference type="Proteomes" id="UP000532311">
    <property type="component" value="Unassembled WGS sequence"/>
</dbReference>
<dbReference type="EMBL" id="JAAQPF010000346">
    <property type="protein sequence ID" value="KAF5705640.1"/>
    <property type="molecule type" value="Genomic_DNA"/>
</dbReference>
<evidence type="ECO:0000313" key="3">
    <source>
        <dbReference type="Proteomes" id="UP000532311"/>
    </source>
</evidence>
<reference evidence="2 3" key="1">
    <citation type="submission" date="2020-05" db="EMBL/GenBank/DDBJ databases">
        <title>Identification and distribution of gene clusters putatively required for synthesis of sphingolipid metabolism inhibitors in phylogenetically diverse species of the filamentous fungus Fusarium.</title>
        <authorList>
            <person name="Kim H.-S."/>
            <person name="Busman M."/>
            <person name="Brown D.W."/>
            <person name="Divon H."/>
            <person name="Uhlig S."/>
            <person name="Proctor R.H."/>
        </authorList>
    </citation>
    <scope>NUCLEOTIDE SEQUENCE [LARGE SCALE GENOMIC DNA]</scope>
    <source>
        <strain evidence="2 3">NRRL 26131</strain>
    </source>
</reference>
<feature type="compositionally biased region" description="Basic and acidic residues" evidence="1">
    <location>
        <begin position="52"/>
        <end position="70"/>
    </location>
</feature>
<feature type="compositionally biased region" description="Basic residues" evidence="1">
    <location>
        <begin position="21"/>
        <end position="31"/>
    </location>
</feature>
<feature type="compositionally biased region" description="Polar residues" evidence="1">
    <location>
        <begin position="1"/>
        <end position="20"/>
    </location>
</feature>
<protein>
    <submittedName>
        <fullName evidence="2">Uncharacterized protein</fullName>
    </submittedName>
</protein>
<proteinExistence type="predicted"/>
<feature type="region of interest" description="Disordered" evidence="1">
    <location>
        <begin position="1"/>
        <end position="73"/>
    </location>
</feature>
<feature type="compositionally biased region" description="Polar residues" evidence="1">
    <location>
        <begin position="32"/>
        <end position="48"/>
    </location>
</feature>
<sequence length="506" mass="56953">MAKENNFTSKGPARPSQTRYNFRKTSKRCQHQTKPSSTPSRLASNYSPSEDEISKDNDTENFKGENESVRSRIVSTELSSRGLEIAPAIPGSYKNTLSAASRARLNYQEGRLRQSNSDSLKKKNFSATLLSRLFDTERRYNDLESSVALSNRVQDPSSEMIQLRETISALKIRLERESLLSENYKALGADRLGFIHIRLEDQYAQLYSIINDTCGAICDLSEDDTLPDQRTGFSQLANNWATRINGYDLVSLLCHCELAQIPKKMILISLLSASIFNLVLEKIFPDFLAAESPLLDQYRKHIETQSKHSILFTLNLACCETDLTKLGGWKALQQLDIISIKSFLSVEHAKETCLSENSEWLSSLVLENLGCFLPLESQDMTQSSSHSELETETMGEMRAVFGRALTLKFELILSAKRFKYLFFRPGTAFDAKKMDVVQDQARDSVLLSQAVKICLLPALFTLSEENNESEVGEISSYSASYSKALEEVRVEDIDTLVLVEKAVVFL</sequence>
<evidence type="ECO:0000256" key="1">
    <source>
        <dbReference type="SAM" id="MobiDB-lite"/>
    </source>
</evidence>
<keyword evidence="3" id="KW-1185">Reference proteome</keyword>
<evidence type="ECO:0000313" key="2">
    <source>
        <dbReference type="EMBL" id="KAF5705640.1"/>
    </source>
</evidence>
<accession>A0A8H5Y6K8</accession>
<dbReference type="AlphaFoldDB" id="A0A8H5Y6K8"/>